<dbReference type="Gene3D" id="3.90.1150.10">
    <property type="entry name" value="Aspartate Aminotransferase, domain 1"/>
    <property type="match status" value="1"/>
</dbReference>
<dbReference type="Proteomes" id="UP000238296">
    <property type="component" value="Unassembled WGS sequence"/>
</dbReference>
<dbReference type="InterPro" id="IPR015421">
    <property type="entry name" value="PyrdxlP-dep_Trfase_major"/>
</dbReference>
<proteinExistence type="predicted"/>
<evidence type="ECO:0000259" key="1">
    <source>
        <dbReference type="Pfam" id="PF00266"/>
    </source>
</evidence>
<gene>
    <name evidence="2" type="primary">cefD</name>
    <name evidence="2" type="ORF">C1Y40_02314</name>
</gene>
<dbReference type="SUPFAM" id="SSF53383">
    <property type="entry name" value="PLP-dependent transferases"/>
    <property type="match status" value="1"/>
</dbReference>
<dbReference type="AlphaFoldDB" id="A0A2S8BLD4"/>
<accession>A0A2S8BLD4</accession>
<evidence type="ECO:0000313" key="3">
    <source>
        <dbReference type="Proteomes" id="UP000238296"/>
    </source>
</evidence>
<sequence length="207" mass="22081">MAAASLVQSADGAVLDVAALRRCVADSGTTTVIDATQALGWKNVELSWADVAVAASYKWLLGPRGVAWMSLSERISDVLAPHVANPFASEDMWSSLYGLPMRLAGDARRFDASPVWFAVLGAGLSLPWTASLDRAAVEAHTIGLANRLRAELDLPTAESAIVSIPTARTPEELERAGIRASVRAGALRVGFHLYNTEDDLDRLLDAL</sequence>
<dbReference type="PANTHER" id="PTHR43586">
    <property type="entry name" value="CYSTEINE DESULFURASE"/>
    <property type="match status" value="1"/>
</dbReference>
<dbReference type="InterPro" id="IPR015422">
    <property type="entry name" value="PyrdxlP-dep_Trfase_small"/>
</dbReference>
<keyword evidence="2" id="KW-0413">Isomerase</keyword>
<feature type="domain" description="Aminotransferase class V" evidence="1">
    <location>
        <begin position="4"/>
        <end position="153"/>
    </location>
</feature>
<organism evidence="2 3">
    <name type="scientific">Mycobacterium talmoniae</name>
    <dbReference type="NCBI Taxonomy" id="1858794"/>
    <lineage>
        <taxon>Bacteria</taxon>
        <taxon>Bacillati</taxon>
        <taxon>Actinomycetota</taxon>
        <taxon>Actinomycetes</taxon>
        <taxon>Mycobacteriales</taxon>
        <taxon>Mycobacteriaceae</taxon>
        <taxon>Mycobacterium</taxon>
    </lineage>
</organism>
<name>A0A2S8BLD4_9MYCO</name>
<dbReference type="GO" id="GO:0045439">
    <property type="term" value="F:isopenicillin-N epimerase activity"/>
    <property type="evidence" value="ECO:0007669"/>
    <property type="project" value="UniProtKB-EC"/>
</dbReference>
<dbReference type="Gene3D" id="3.40.640.10">
    <property type="entry name" value="Type I PLP-dependent aspartate aminotransferase-like (Major domain)"/>
    <property type="match status" value="1"/>
</dbReference>
<evidence type="ECO:0000313" key="2">
    <source>
        <dbReference type="EMBL" id="PQM47511.1"/>
    </source>
</evidence>
<dbReference type="InterPro" id="IPR000192">
    <property type="entry name" value="Aminotrans_V_dom"/>
</dbReference>
<dbReference type="InterPro" id="IPR015424">
    <property type="entry name" value="PyrdxlP-dep_Trfase"/>
</dbReference>
<reference evidence="2 3" key="1">
    <citation type="journal article" date="2017" name="Int. J. Syst. Evol. Microbiol.">
        <title>Mycobacterium talmoniae sp. nov., a slowly growing mycobacterium isolated from human respiratory samples.</title>
        <authorList>
            <person name="Davidson R.M."/>
            <person name="DeGroote M.A."/>
            <person name="Marola J.L."/>
            <person name="Buss S."/>
            <person name="Jones V."/>
            <person name="McNeil M.R."/>
            <person name="Freifeld A.G."/>
            <person name="Elaine Epperson L."/>
            <person name="Hasan N.A."/>
            <person name="Jackson M."/>
            <person name="Iwen P.C."/>
            <person name="Salfinger M."/>
            <person name="Strong M."/>
        </authorList>
    </citation>
    <scope>NUCLEOTIDE SEQUENCE [LARGE SCALE GENOMIC DNA]</scope>
    <source>
        <strain evidence="2 3">ATCC BAA-2683</strain>
    </source>
</reference>
<dbReference type="EC" id="5.1.1.17" evidence="2"/>
<comment type="caution">
    <text evidence="2">The sequence shown here is derived from an EMBL/GenBank/DDBJ whole genome shotgun (WGS) entry which is preliminary data.</text>
</comment>
<dbReference type="PANTHER" id="PTHR43586:SF21">
    <property type="entry name" value="PYRIDOXAL PHOSPHATE (PLP)-DEPENDENT ASPARTATE AMINOTRANSFERASE SUPERFAMILY"/>
    <property type="match status" value="1"/>
</dbReference>
<dbReference type="Pfam" id="PF00266">
    <property type="entry name" value="Aminotran_5"/>
    <property type="match status" value="1"/>
</dbReference>
<dbReference type="EMBL" id="PPEA01000325">
    <property type="protein sequence ID" value="PQM47511.1"/>
    <property type="molecule type" value="Genomic_DNA"/>
</dbReference>
<protein>
    <submittedName>
        <fullName evidence="2">Isopenicillin N epimerase</fullName>
        <ecNumber evidence="2">5.1.1.17</ecNumber>
    </submittedName>
</protein>